<protein>
    <submittedName>
        <fullName evidence="9">Membrane protein DedA with SNARE-associated domain</fullName>
    </submittedName>
</protein>
<proteinExistence type="inferred from homology"/>
<evidence type="ECO:0000256" key="7">
    <source>
        <dbReference type="RuleBase" id="RU367016"/>
    </source>
</evidence>
<evidence type="ECO:0000256" key="5">
    <source>
        <dbReference type="ARBA" id="ARBA00022989"/>
    </source>
</evidence>
<feature type="domain" description="VTT" evidence="8">
    <location>
        <begin position="40"/>
        <end position="158"/>
    </location>
</feature>
<name>A0A840SPN5_9RHOB</name>
<reference evidence="9 10" key="1">
    <citation type="submission" date="2020-08" db="EMBL/GenBank/DDBJ databases">
        <title>Genomic Encyclopedia of Type Strains, Phase IV (KMG-IV): sequencing the most valuable type-strain genomes for metagenomic binning, comparative biology and taxonomic classification.</title>
        <authorList>
            <person name="Goeker M."/>
        </authorList>
    </citation>
    <scope>NUCLEOTIDE SEQUENCE [LARGE SCALE GENOMIC DNA]</scope>
    <source>
        <strain evidence="9 10">DSM 101730</strain>
    </source>
</reference>
<keyword evidence="10" id="KW-1185">Reference proteome</keyword>
<dbReference type="EMBL" id="JACHFM010000001">
    <property type="protein sequence ID" value="MBB5221251.1"/>
    <property type="molecule type" value="Genomic_DNA"/>
</dbReference>
<dbReference type="RefSeq" id="WP_184147642.1">
    <property type="nucleotide sequence ID" value="NZ_JACHFM010000001.1"/>
</dbReference>
<evidence type="ECO:0000256" key="4">
    <source>
        <dbReference type="ARBA" id="ARBA00022692"/>
    </source>
</evidence>
<keyword evidence="5 7" id="KW-1133">Transmembrane helix</keyword>
<keyword evidence="4 7" id="KW-0812">Transmembrane</keyword>
<comment type="similarity">
    <text evidence="2 7">Belongs to the DedA family.</text>
</comment>
<dbReference type="PANTHER" id="PTHR30353:SF15">
    <property type="entry name" value="INNER MEMBRANE PROTEIN YABI"/>
    <property type="match status" value="1"/>
</dbReference>
<comment type="subcellular location">
    <subcellularLocation>
        <location evidence="1 7">Cell membrane</location>
        <topology evidence="1 7">Multi-pass membrane protein</topology>
    </subcellularLocation>
</comment>
<feature type="transmembrane region" description="Helical" evidence="7">
    <location>
        <begin position="61"/>
        <end position="81"/>
    </location>
</feature>
<dbReference type="Pfam" id="PF09335">
    <property type="entry name" value="VTT_dom"/>
    <property type="match status" value="1"/>
</dbReference>
<organism evidence="9 10">
    <name type="scientific">Amaricoccus macauensis</name>
    <dbReference type="NCBI Taxonomy" id="57001"/>
    <lineage>
        <taxon>Bacteria</taxon>
        <taxon>Pseudomonadati</taxon>
        <taxon>Pseudomonadota</taxon>
        <taxon>Alphaproteobacteria</taxon>
        <taxon>Rhodobacterales</taxon>
        <taxon>Paracoccaceae</taxon>
        <taxon>Amaricoccus</taxon>
    </lineage>
</organism>
<sequence length="181" mass="18973">MFESIVQFATDFVATHSHWAPVLAFLLAFFETLAFISLLVPSTVILVAVGTLIAAGALDMLPIWIGASAGALTGSTLSFALGRRFGPAVLSAWPMNRDPSLVERGRAAFARWGTPAVLVSHFFGPLRSVAFIIAGASAMRLLAFQLVNVPGSLAWAYLTPKSGEIGGEIVGAVWRAVSGGS</sequence>
<evidence type="ECO:0000313" key="9">
    <source>
        <dbReference type="EMBL" id="MBB5221251.1"/>
    </source>
</evidence>
<evidence type="ECO:0000259" key="8">
    <source>
        <dbReference type="Pfam" id="PF09335"/>
    </source>
</evidence>
<dbReference type="InterPro" id="IPR032818">
    <property type="entry name" value="DedA-like"/>
</dbReference>
<feature type="transmembrane region" description="Helical" evidence="7">
    <location>
        <begin position="22"/>
        <end position="55"/>
    </location>
</feature>
<dbReference type="InterPro" id="IPR032816">
    <property type="entry name" value="VTT_dom"/>
</dbReference>
<evidence type="ECO:0000256" key="2">
    <source>
        <dbReference type="ARBA" id="ARBA00010792"/>
    </source>
</evidence>
<dbReference type="Proteomes" id="UP000549457">
    <property type="component" value="Unassembled WGS sequence"/>
</dbReference>
<dbReference type="GO" id="GO:0005886">
    <property type="term" value="C:plasma membrane"/>
    <property type="evidence" value="ECO:0007669"/>
    <property type="project" value="UniProtKB-SubCell"/>
</dbReference>
<gene>
    <name evidence="9" type="ORF">HNP73_001172</name>
</gene>
<comment type="caution">
    <text evidence="9">The sequence shown here is derived from an EMBL/GenBank/DDBJ whole genome shotgun (WGS) entry which is preliminary data.</text>
</comment>
<evidence type="ECO:0000256" key="1">
    <source>
        <dbReference type="ARBA" id="ARBA00004651"/>
    </source>
</evidence>
<keyword evidence="3 7" id="KW-1003">Cell membrane</keyword>
<evidence type="ECO:0000256" key="6">
    <source>
        <dbReference type="ARBA" id="ARBA00023136"/>
    </source>
</evidence>
<evidence type="ECO:0000256" key="3">
    <source>
        <dbReference type="ARBA" id="ARBA00022475"/>
    </source>
</evidence>
<accession>A0A840SPN5</accession>
<dbReference type="PANTHER" id="PTHR30353">
    <property type="entry name" value="INNER MEMBRANE PROTEIN DEDA-RELATED"/>
    <property type="match status" value="1"/>
</dbReference>
<keyword evidence="6 7" id="KW-0472">Membrane</keyword>
<comment type="caution">
    <text evidence="7">Lacks conserved residue(s) required for the propagation of feature annotation.</text>
</comment>
<dbReference type="AlphaFoldDB" id="A0A840SPN5"/>
<evidence type="ECO:0000313" key="10">
    <source>
        <dbReference type="Proteomes" id="UP000549457"/>
    </source>
</evidence>